<dbReference type="InterPro" id="IPR016135">
    <property type="entry name" value="UBQ-conjugating_enzyme/RWD"/>
</dbReference>
<dbReference type="CDD" id="cd00195">
    <property type="entry name" value="UBCc_UEV"/>
    <property type="match status" value="1"/>
</dbReference>
<dbReference type="SMART" id="SM00212">
    <property type="entry name" value="UBCc"/>
    <property type="match status" value="1"/>
</dbReference>
<evidence type="ECO:0000313" key="4">
    <source>
        <dbReference type="EMBL" id="RWA11460.1"/>
    </source>
</evidence>
<dbReference type="SUPFAM" id="SSF54495">
    <property type="entry name" value="UBC-like"/>
    <property type="match status" value="1"/>
</dbReference>
<proteinExistence type="predicted"/>
<dbReference type="InterPro" id="IPR000608">
    <property type="entry name" value="UBC"/>
</dbReference>
<gene>
    <name evidence="4" type="ORF">EKO27_g3637</name>
</gene>
<keyword evidence="5" id="KW-1185">Reference proteome</keyword>
<feature type="region of interest" description="Disordered" evidence="2">
    <location>
        <begin position="661"/>
        <end position="682"/>
    </location>
</feature>
<dbReference type="EMBL" id="RYZI01000079">
    <property type="protein sequence ID" value="RWA11460.1"/>
    <property type="molecule type" value="Genomic_DNA"/>
</dbReference>
<dbReference type="InterPro" id="IPR001810">
    <property type="entry name" value="F-box_dom"/>
</dbReference>
<evidence type="ECO:0000256" key="2">
    <source>
        <dbReference type="SAM" id="MobiDB-lite"/>
    </source>
</evidence>
<organism evidence="4 5">
    <name type="scientific">Xylaria grammica</name>
    <dbReference type="NCBI Taxonomy" id="363999"/>
    <lineage>
        <taxon>Eukaryota</taxon>
        <taxon>Fungi</taxon>
        <taxon>Dikarya</taxon>
        <taxon>Ascomycota</taxon>
        <taxon>Pezizomycotina</taxon>
        <taxon>Sordariomycetes</taxon>
        <taxon>Xylariomycetidae</taxon>
        <taxon>Xylariales</taxon>
        <taxon>Xylariaceae</taxon>
        <taxon>Xylaria</taxon>
    </lineage>
</organism>
<dbReference type="InterPro" id="IPR050113">
    <property type="entry name" value="Ub_conjugating_enzyme"/>
</dbReference>
<keyword evidence="1" id="KW-0833">Ubl conjugation pathway</keyword>
<name>A0A439DAL9_9PEZI</name>
<evidence type="ECO:0000256" key="1">
    <source>
        <dbReference type="ARBA" id="ARBA00022786"/>
    </source>
</evidence>
<dbReference type="PANTHER" id="PTHR24067">
    <property type="entry name" value="UBIQUITIN-CONJUGATING ENZYME E2"/>
    <property type="match status" value="1"/>
</dbReference>
<reference evidence="4 5" key="1">
    <citation type="submission" date="2018-12" db="EMBL/GenBank/DDBJ databases">
        <title>Draft genome sequence of Xylaria grammica IHI A82.</title>
        <authorList>
            <person name="Buettner E."/>
            <person name="Kellner H."/>
        </authorList>
    </citation>
    <scope>NUCLEOTIDE SEQUENCE [LARGE SCALE GENOMIC DNA]</scope>
    <source>
        <strain evidence="4 5">IHI A82</strain>
    </source>
</reference>
<dbReference type="Pfam" id="PF00179">
    <property type="entry name" value="UQ_con"/>
    <property type="match status" value="1"/>
</dbReference>
<sequence length="682" mass="77813">MSSPPHIPEPAHQKTAFELGRQRLLSDIHELVTKPYPKITLYPCEDNLDKACLVLYPENYRPLHLSISFPELYPIWPPSVKMNSSVEHPNVYGDFICATILRLGEEYTPAYTLKGIAIQLLSFFDSESLEQEHSNGTVRSLSAYQEIANRHLVDTYTCRKCGFGSDNKPQRARALPFPTIFDARVGHSPEQWPTIQHPITPPASQQPEVRDSQTPLVNIHKNDTAGFNINQLPNEILLLVIEKLDNFEHLTNFARAWTRVSHIVRDFDVIRQRELQCFCLKKDYKSAKLGIGVAVDRRQVSSEFDLISEEAYVDMGIRNSIHDIRFHHWLPLPISRRHWDRAREAAHGALLKIASQLRLPPALSSSPSLSTSNANVLFTFMNDIVVRLNQVTEKIDTMDSRKSTLRHASEKAIESYFHLFHLLVCLATEDAAIIQQANKLLQDFKDGKRSKTDCPNLGHLLIALLISDIQVTDVLIKSIITEAITRNVVWLLDQKGAGMAELSYMERNPVSTYRLNKTFEGSRTSYRLLMFSELFRRTARPSHKKSLSRVQGELFDRHGGPPPDAAGRLAAEVRRLHTIDNFPAFMREMGLQTIPTPMSFTSVLRATVYESMARGYSQWAISQVKAMRLRVEHDPHIQLTKEEHQSATRYLDYRPTSDRSSYSFFPNTRRGNIGRGEALGRR</sequence>
<protein>
    <recommendedName>
        <fullName evidence="3">F-box domain-containing protein</fullName>
    </recommendedName>
</protein>
<feature type="domain" description="F-box" evidence="3">
    <location>
        <begin position="226"/>
        <end position="273"/>
    </location>
</feature>
<evidence type="ECO:0000313" key="5">
    <source>
        <dbReference type="Proteomes" id="UP000286045"/>
    </source>
</evidence>
<feature type="compositionally biased region" description="Polar residues" evidence="2">
    <location>
        <begin position="661"/>
        <end position="670"/>
    </location>
</feature>
<evidence type="ECO:0000259" key="3">
    <source>
        <dbReference type="PROSITE" id="PS50181"/>
    </source>
</evidence>
<accession>A0A439DAL9</accession>
<comment type="caution">
    <text evidence="4">The sequence shown here is derived from an EMBL/GenBank/DDBJ whole genome shotgun (WGS) entry which is preliminary data.</text>
</comment>
<dbReference type="PROSITE" id="PS50181">
    <property type="entry name" value="FBOX"/>
    <property type="match status" value="1"/>
</dbReference>
<dbReference type="Gene3D" id="3.10.110.10">
    <property type="entry name" value="Ubiquitin Conjugating Enzyme"/>
    <property type="match status" value="1"/>
</dbReference>
<dbReference type="AlphaFoldDB" id="A0A439DAL9"/>
<dbReference type="Proteomes" id="UP000286045">
    <property type="component" value="Unassembled WGS sequence"/>
</dbReference>
<dbReference type="STRING" id="363999.A0A439DAL9"/>